<gene>
    <name evidence="1" type="ORF">MRATA1EN22A_LOCUS1271</name>
</gene>
<dbReference type="EMBL" id="OX596085">
    <property type="protein sequence ID" value="CAM9346116.1"/>
    <property type="molecule type" value="Genomic_DNA"/>
</dbReference>
<accession>A0AC59Y3C0</accession>
<reference evidence="1" key="2">
    <citation type="submission" date="2025-03" db="EMBL/GenBank/DDBJ databases">
        <authorList>
            <consortium name="ELIXIR-Norway"/>
            <consortium name="Elixir Norway"/>
        </authorList>
    </citation>
    <scope>NUCLEOTIDE SEQUENCE</scope>
</reference>
<proteinExistence type="predicted"/>
<reference evidence="1" key="1">
    <citation type="submission" date="2023-05" db="EMBL/GenBank/DDBJ databases">
        <authorList>
            <consortium name="ELIXIR-Norway"/>
        </authorList>
    </citation>
    <scope>NUCLEOTIDE SEQUENCE</scope>
</reference>
<evidence type="ECO:0000313" key="2">
    <source>
        <dbReference type="Proteomes" id="UP001162501"/>
    </source>
</evidence>
<organism evidence="1 2">
    <name type="scientific">Rangifer tarandus platyrhynchus</name>
    <name type="common">Svalbard reindeer</name>
    <dbReference type="NCBI Taxonomy" id="3082113"/>
    <lineage>
        <taxon>Eukaryota</taxon>
        <taxon>Metazoa</taxon>
        <taxon>Chordata</taxon>
        <taxon>Craniata</taxon>
        <taxon>Vertebrata</taxon>
        <taxon>Euteleostomi</taxon>
        <taxon>Mammalia</taxon>
        <taxon>Eutheria</taxon>
        <taxon>Laurasiatheria</taxon>
        <taxon>Artiodactyla</taxon>
        <taxon>Ruminantia</taxon>
        <taxon>Pecora</taxon>
        <taxon>Cervidae</taxon>
        <taxon>Odocoileinae</taxon>
        <taxon>Rangifer</taxon>
    </lineage>
</organism>
<evidence type="ECO:0000313" key="1">
    <source>
        <dbReference type="EMBL" id="CAM9346116.1"/>
    </source>
</evidence>
<protein>
    <submittedName>
        <fullName evidence="1">Uncharacterized protein</fullName>
    </submittedName>
</protein>
<sequence>MVQLSHLHMTTGKDTALTIWTFVGKVLSLLFNTLPRFVIAFLSRRKHLSNSWLQLLSTVILEPKKIKSVTVSTFPPSTCPGLVVGHKNEAGGRASRSFSPWKGGKGMMSQVL</sequence>
<name>A0AC59Y3C0_RANTA</name>
<dbReference type="Proteomes" id="UP001162501">
    <property type="component" value="Chromosome 1"/>
</dbReference>